<proteinExistence type="predicted"/>
<evidence type="ECO:0000313" key="3">
    <source>
        <dbReference type="Proteomes" id="UP001501495"/>
    </source>
</evidence>
<sequence>MAGDYTSTHQWRRLKARVIALEPVCQLALPGICTGTSETADHIIPVADRPDLTFTRSNLRGACGACNRRRSSLPDALVARPGHDPLSVFR</sequence>
<dbReference type="Proteomes" id="UP001501495">
    <property type="component" value="Unassembled WGS sequence"/>
</dbReference>
<keyword evidence="3" id="KW-1185">Reference proteome</keyword>
<dbReference type="InterPro" id="IPR003615">
    <property type="entry name" value="HNH_nuc"/>
</dbReference>
<comment type="caution">
    <text evidence="2">The sequence shown here is derived from an EMBL/GenBank/DDBJ whole genome shotgun (WGS) entry which is preliminary data.</text>
</comment>
<name>A0ABP7XIB6_9ACTN</name>
<accession>A0ABP7XIB6</accession>
<dbReference type="CDD" id="cd00085">
    <property type="entry name" value="HNHc"/>
    <property type="match status" value="1"/>
</dbReference>
<reference evidence="3" key="1">
    <citation type="journal article" date="2019" name="Int. J. Syst. Evol. Microbiol.">
        <title>The Global Catalogue of Microorganisms (GCM) 10K type strain sequencing project: providing services to taxonomists for standard genome sequencing and annotation.</title>
        <authorList>
            <consortium name="The Broad Institute Genomics Platform"/>
            <consortium name="The Broad Institute Genome Sequencing Center for Infectious Disease"/>
            <person name="Wu L."/>
            <person name="Ma J."/>
        </authorList>
    </citation>
    <scope>NUCLEOTIDE SEQUENCE [LARGE SCALE GENOMIC DNA]</scope>
    <source>
        <strain evidence="3">JCM 16703</strain>
    </source>
</reference>
<feature type="domain" description="HNH" evidence="1">
    <location>
        <begin position="37"/>
        <end position="71"/>
    </location>
</feature>
<dbReference type="Pfam" id="PF01844">
    <property type="entry name" value="HNH"/>
    <property type="match status" value="1"/>
</dbReference>
<gene>
    <name evidence="2" type="ORF">GCM10022215_18150</name>
</gene>
<dbReference type="InterPro" id="IPR002711">
    <property type="entry name" value="HNH"/>
</dbReference>
<dbReference type="Gene3D" id="1.10.30.50">
    <property type="match status" value="1"/>
</dbReference>
<protein>
    <recommendedName>
        <fullName evidence="1">HNH domain-containing protein</fullName>
    </recommendedName>
</protein>
<evidence type="ECO:0000259" key="1">
    <source>
        <dbReference type="Pfam" id="PF01844"/>
    </source>
</evidence>
<organism evidence="2 3">
    <name type="scientific">Nocardioides fonticola</name>
    <dbReference type="NCBI Taxonomy" id="450363"/>
    <lineage>
        <taxon>Bacteria</taxon>
        <taxon>Bacillati</taxon>
        <taxon>Actinomycetota</taxon>
        <taxon>Actinomycetes</taxon>
        <taxon>Propionibacteriales</taxon>
        <taxon>Nocardioidaceae</taxon>
        <taxon>Nocardioides</taxon>
    </lineage>
</organism>
<evidence type="ECO:0000313" key="2">
    <source>
        <dbReference type="EMBL" id="GAA4117464.1"/>
    </source>
</evidence>
<dbReference type="RefSeq" id="WP_344733011.1">
    <property type="nucleotide sequence ID" value="NZ_BAAAZH010000012.1"/>
</dbReference>
<dbReference type="EMBL" id="BAAAZH010000012">
    <property type="protein sequence ID" value="GAA4117464.1"/>
    <property type="molecule type" value="Genomic_DNA"/>
</dbReference>